<organism evidence="3 4">
    <name type="scientific">Rhodovulum sulfidophilum</name>
    <name type="common">Rhodobacter sulfidophilus</name>
    <dbReference type="NCBI Taxonomy" id="35806"/>
    <lineage>
        <taxon>Bacteria</taxon>
        <taxon>Pseudomonadati</taxon>
        <taxon>Pseudomonadota</taxon>
        <taxon>Alphaproteobacteria</taxon>
        <taxon>Rhodobacterales</taxon>
        <taxon>Paracoccaceae</taxon>
        <taxon>Rhodovulum</taxon>
    </lineage>
</organism>
<reference evidence="3 4" key="1">
    <citation type="submission" date="2017-08" db="EMBL/GenBank/DDBJ databases">
        <title>Infants hospitalized years apart are colonized by the same room-sourced microbial strains.</title>
        <authorList>
            <person name="Brooks B."/>
            <person name="Olm M.R."/>
            <person name="Firek B.A."/>
            <person name="Baker R."/>
            <person name="Thomas B.C."/>
            <person name="Morowitz M.J."/>
            <person name="Banfield J.F."/>
        </authorList>
    </citation>
    <scope>NUCLEOTIDE SEQUENCE [LARGE SCALE GENOMIC DNA]</scope>
    <source>
        <strain evidence="3">S2_005_002_R2_34</strain>
    </source>
</reference>
<name>A0A2W5NGQ3_RHOSU</name>
<dbReference type="SUPFAM" id="SSF53474">
    <property type="entry name" value="alpha/beta-Hydrolases"/>
    <property type="match status" value="1"/>
</dbReference>
<sequence length="333" mass="35483">MGVPALRRFALGDVALSRGGVLTDAVLTYRTWGDPSAPAVLLPSYYTGTSASQAAIIGPGRALDPGRFFIVATDLFGNGLATSPSQRRATGAARFPTVSVEDNVRAQARLLDALGIGELALIQGWSLAAIQAWHWAALFPERVAAILPVCGATGCWPINRVFLAGLRAVFEADPDFDAAPPGPGNLPRALRAFGRVYAGWAYSAAFWREARWRELGFAAPEDLLDWWEADHLGWDAHDLLAALRAWEGADLARALGAATLEEALARVSARVIAMPCDTDRYFTLEENRLEIAAVPGAELRPIVSPFGHCAGAPGRFAAETAAIDAAARALLSR</sequence>
<feature type="active site" evidence="1">
    <location>
        <position position="308"/>
    </location>
</feature>
<evidence type="ECO:0000256" key="1">
    <source>
        <dbReference type="PIRSR" id="PIRSR000443-1"/>
    </source>
</evidence>
<comment type="caution">
    <text evidence="3">The sequence shown here is derived from an EMBL/GenBank/DDBJ whole genome shotgun (WGS) entry which is preliminary data.</text>
</comment>
<proteinExistence type="predicted"/>
<evidence type="ECO:0000313" key="3">
    <source>
        <dbReference type="EMBL" id="PZQ51439.1"/>
    </source>
</evidence>
<dbReference type="Pfam" id="PF00561">
    <property type="entry name" value="Abhydrolase_1"/>
    <property type="match status" value="1"/>
</dbReference>
<feature type="active site" evidence="1">
    <location>
        <position position="279"/>
    </location>
</feature>
<dbReference type="GO" id="GO:0016747">
    <property type="term" value="F:acyltransferase activity, transferring groups other than amino-acyl groups"/>
    <property type="evidence" value="ECO:0007669"/>
    <property type="project" value="InterPro"/>
</dbReference>
<dbReference type="InterPro" id="IPR000073">
    <property type="entry name" value="AB_hydrolase_1"/>
</dbReference>
<dbReference type="PIRSF" id="PIRSF000443">
    <property type="entry name" value="Homoser_Ac_trans"/>
    <property type="match status" value="1"/>
</dbReference>
<feature type="domain" description="AB hydrolase-1" evidence="2">
    <location>
        <begin position="46"/>
        <end position="150"/>
    </location>
</feature>
<dbReference type="EMBL" id="QFPW01000002">
    <property type="protein sequence ID" value="PZQ51439.1"/>
    <property type="molecule type" value="Genomic_DNA"/>
</dbReference>
<dbReference type="PANTHER" id="PTHR32268:SF15">
    <property type="entry name" value="HOMOSERINE ACETYLTRANSFERASE FAMILY PROTEIN (AFU_ORTHOLOGUE AFUA_1G15350)"/>
    <property type="match status" value="1"/>
</dbReference>
<dbReference type="AlphaFoldDB" id="A0A2W5NGQ3"/>
<dbReference type="InterPro" id="IPR029058">
    <property type="entry name" value="AB_hydrolase_fold"/>
</dbReference>
<dbReference type="Proteomes" id="UP000249185">
    <property type="component" value="Unassembled WGS sequence"/>
</dbReference>
<evidence type="ECO:0000259" key="2">
    <source>
        <dbReference type="Pfam" id="PF00561"/>
    </source>
</evidence>
<dbReference type="Gene3D" id="3.40.50.1820">
    <property type="entry name" value="alpha/beta hydrolase"/>
    <property type="match status" value="1"/>
</dbReference>
<feature type="active site" description="Nucleophile" evidence="1">
    <location>
        <position position="126"/>
    </location>
</feature>
<dbReference type="InterPro" id="IPR008220">
    <property type="entry name" value="HAT_MetX-like"/>
</dbReference>
<protein>
    <submittedName>
        <fullName evidence="3">Homoserine acetyltransferase</fullName>
    </submittedName>
</protein>
<evidence type="ECO:0000313" key="4">
    <source>
        <dbReference type="Proteomes" id="UP000249185"/>
    </source>
</evidence>
<keyword evidence="3" id="KW-0808">Transferase</keyword>
<gene>
    <name evidence="3" type="ORF">DI556_04560</name>
</gene>
<accession>A0A2W5NGQ3</accession>
<dbReference type="PANTHER" id="PTHR32268">
    <property type="entry name" value="HOMOSERINE O-ACETYLTRANSFERASE"/>
    <property type="match status" value="1"/>
</dbReference>